<dbReference type="SUPFAM" id="SSF111369">
    <property type="entry name" value="HlyD-like secretion proteins"/>
    <property type="match status" value="2"/>
</dbReference>
<evidence type="ECO:0000256" key="4">
    <source>
        <dbReference type="SAM" id="MobiDB-lite"/>
    </source>
</evidence>
<dbReference type="Pfam" id="PF25954">
    <property type="entry name" value="Beta-barrel_RND_2"/>
    <property type="match status" value="1"/>
</dbReference>
<evidence type="ECO:0000313" key="9">
    <source>
        <dbReference type="EMBL" id="MDR7377434.1"/>
    </source>
</evidence>
<comment type="subcellular location">
    <subcellularLocation>
        <location evidence="1">Cell envelope</location>
    </subcellularLocation>
</comment>
<protein>
    <submittedName>
        <fullName evidence="9">HlyD family secretion protein</fullName>
    </submittedName>
</protein>
<keyword evidence="5" id="KW-0812">Transmembrane</keyword>
<feature type="domain" description="CusB-like beta-barrel" evidence="8">
    <location>
        <begin position="253"/>
        <end position="327"/>
    </location>
</feature>
<keyword evidence="5" id="KW-0472">Membrane</keyword>
<keyword evidence="10" id="KW-1185">Reference proteome</keyword>
<comment type="caution">
    <text evidence="9">The sequence shown here is derived from an EMBL/GenBank/DDBJ whole genome shotgun (WGS) entry which is preliminary data.</text>
</comment>
<keyword evidence="2 3" id="KW-0175">Coiled coil</keyword>
<evidence type="ECO:0000256" key="5">
    <source>
        <dbReference type="SAM" id="Phobius"/>
    </source>
</evidence>
<gene>
    <name evidence="9" type="ORF">J2X19_002113</name>
</gene>
<keyword evidence="5" id="KW-1133">Transmembrane helix</keyword>
<dbReference type="InterPro" id="IPR058625">
    <property type="entry name" value="MdtA-like_BSH"/>
</dbReference>
<feature type="coiled-coil region" evidence="3">
    <location>
        <begin position="121"/>
        <end position="148"/>
    </location>
</feature>
<dbReference type="InterPro" id="IPR058624">
    <property type="entry name" value="MdtA-like_HH"/>
</dbReference>
<dbReference type="InterPro" id="IPR058792">
    <property type="entry name" value="Beta-barrel_RND_2"/>
</dbReference>
<reference evidence="9 10" key="1">
    <citation type="submission" date="2023-07" db="EMBL/GenBank/DDBJ databases">
        <title>Sorghum-associated microbial communities from plants grown in Nebraska, USA.</title>
        <authorList>
            <person name="Schachtman D."/>
        </authorList>
    </citation>
    <scope>NUCLEOTIDE SEQUENCE [LARGE SCALE GENOMIC DNA]</scope>
    <source>
        <strain evidence="9 10">BE313</strain>
    </source>
</reference>
<dbReference type="PANTHER" id="PTHR32347">
    <property type="entry name" value="EFFLUX SYSTEM COMPONENT YKNX-RELATED"/>
    <property type="match status" value="1"/>
</dbReference>
<evidence type="ECO:0000256" key="1">
    <source>
        <dbReference type="ARBA" id="ARBA00004196"/>
    </source>
</evidence>
<dbReference type="Gene3D" id="2.40.30.170">
    <property type="match status" value="1"/>
</dbReference>
<evidence type="ECO:0000256" key="3">
    <source>
        <dbReference type="SAM" id="Coils"/>
    </source>
</evidence>
<dbReference type="Pfam" id="PF25917">
    <property type="entry name" value="BSH_RND"/>
    <property type="match status" value="1"/>
</dbReference>
<dbReference type="PANTHER" id="PTHR32347:SF14">
    <property type="entry name" value="EFFLUX SYSTEM COMPONENT YKNX-RELATED"/>
    <property type="match status" value="1"/>
</dbReference>
<dbReference type="Pfam" id="PF25876">
    <property type="entry name" value="HH_MFP_RND"/>
    <property type="match status" value="1"/>
</dbReference>
<evidence type="ECO:0000256" key="2">
    <source>
        <dbReference type="ARBA" id="ARBA00023054"/>
    </source>
</evidence>
<dbReference type="Proteomes" id="UP001180487">
    <property type="component" value="Unassembled WGS sequence"/>
</dbReference>
<evidence type="ECO:0000259" key="7">
    <source>
        <dbReference type="Pfam" id="PF25917"/>
    </source>
</evidence>
<feature type="domain" description="Multidrug resistance protein MdtA-like alpha-helical hairpin" evidence="6">
    <location>
        <begin position="123"/>
        <end position="208"/>
    </location>
</feature>
<dbReference type="InterPro" id="IPR050465">
    <property type="entry name" value="UPF0194_transport"/>
</dbReference>
<feature type="transmembrane region" description="Helical" evidence="5">
    <location>
        <begin position="7"/>
        <end position="25"/>
    </location>
</feature>
<dbReference type="RefSeq" id="WP_310373101.1">
    <property type="nucleotide sequence ID" value="NZ_JAVDXT010000002.1"/>
</dbReference>
<evidence type="ECO:0000313" key="10">
    <source>
        <dbReference type="Proteomes" id="UP001180487"/>
    </source>
</evidence>
<dbReference type="Gene3D" id="2.40.50.100">
    <property type="match status" value="1"/>
</dbReference>
<organism evidence="9 10">
    <name type="scientific">Rhodoferax ferrireducens</name>
    <dbReference type="NCBI Taxonomy" id="192843"/>
    <lineage>
        <taxon>Bacteria</taxon>
        <taxon>Pseudomonadati</taxon>
        <taxon>Pseudomonadota</taxon>
        <taxon>Betaproteobacteria</taxon>
        <taxon>Burkholderiales</taxon>
        <taxon>Comamonadaceae</taxon>
        <taxon>Rhodoferax</taxon>
    </lineage>
</organism>
<name>A0ABU2C820_9BURK</name>
<accession>A0ABU2C820</accession>
<sequence>MRKNSKWVWGLAVVLAVGAGGWWWASRGGSDVPVYRTGTLERGPLLATVAASGAVNPVTQVSVGTQVSGQIKELFADFNDEVKAGQLIAMLDPETFEYRVRSAQADVDAARAAVLTAQANAAASRAALSKAQVDLAEAQRDFERKRDLADKQFIAQSEVDRTRALVNTSGELLKLAQAQLSVTEAQIKTVQANVAQREAVLGQARIDLGRTRITSPVNGIVIKRAIERGQTVAASLQSPELFVIAQNLRDMQVEASIDESDVGRIRLGQKANFTVDAFPGQTFEGEVRQVRKAASNVANVVTYVAVVRFANADGRLLPGMTANVRVITDKRDEVLKVPNAALRMRIADAAPAATSAPNTVAAPADAASASGTKPVNPARRGRIYLLDAAGKPLATTVWLGITDGSSTELLDPDAGLKDGTQVVTGNPLAGAPRANAPKVPF</sequence>
<dbReference type="Gene3D" id="1.10.287.470">
    <property type="entry name" value="Helix hairpin bin"/>
    <property type="match status" value="2"/>
</dbReference>
<dbReference type="EMBL" id="JAVDXT010000002">
    <property type="protein sequence ID" value="MDR7377434.1"/>
    <property type="molecule type" value="Genomic_DNA"/>
</dbReference>
<feature type="region of interest" description="Disordered" evidence="4">
    <location>
        <begin position="412"/>
        <end position="441"/>
    </location>
</feature>
<evidence type="ECO:0000259" key="6">
    <source>
        <dbReference type="Pfam" id="PF25876"/>
    </source>
</evidence>
<feature type="domain" description="Multidrug resistance protein MdtA-like barrel-sandwich hybrid" evidence="7">
    <location>
        <begin position="60"/>
        <end position="239"/>
    </location>
</feature>
<evidence type="ECO:0000259" key="8">
    <source>
        <dbReference type="Pfam" id="PF25954"/>
    </source>
</evidence>
<proteinExistence type="predicted"/>